<comment type="caution">
    <text evidence="1">The sequence shown here is derived from an EMBL/GenBank/DDBJ whole genome shotgun (WGS) entry which is preliminary data.</text>
</comment>
<evidence type="ECO:0008006" key="2">
    <source>
        <dbReference type="Google" id="ProtNLM"/>
    </source>
</evidence>
<dbReference type="AlphaFoldDB" id="A0A645J096"/>
<dbReference type="SUPFAM" id="SSF56563">
    <property type="entry name" value="Major capsid protein gp5"/>
    <property type="match status" value="1"/>
</dbReference>
<evidence type="ECO:0000313" key="1">
    <source>
        <dbReference type="EMBL" id="MPN52873.1"/>
    </source>
</evidence>
<reference evidence="1" key="1">
    <citation type="submission" date="2019-08" db="EMBL/GenBank/DDBJ databases">
        <authorList>
            <person name="Kucharzyk K."/>
            <person name="Murdoch R.W."/>
            <person name="Higgins S."/>
            <person name="Loffler F."/>
        </authorList>
    </citation>
    <scope>NUCLEOTIDE SEQUENCE</scope>
</reference>
<gene>
    <name evidence="1" type="ORF">SDC9_200536</name>
</gene>
<organism evidence="1">
    <name type="scientific">bioreactor metagenome</name>
    <dbReference type="NCBI Taxonomy" id="1076179"/>
    <lineage>
        <taxon>unclassified sequences</taxon>
        <taxon>metagenomes</taxon>
        <taxon>ecological metagenomes</taxon>
    </lineage>
</organism>
<proteinExistence type="predicted"/>
<protein>
    <recommendedName>
        <fullName evidence="2">Phage major capsid protein</fullName>
    </recommendedName>
</protein>
<sequence length="141" mass="15618">MAKTPEGKTRVVKEVLMIVNPVDYLQKVMPATTVRGADGRYVNDVFPFPTKPVQSTQMPVGKAIFGIGKRYFMGIGTDKSGKIEYDDSYKFLEDERVYLVKLYGHGEPLDNNAFVYADISGLIPAVHTVSIDGVVQTQEVV</sequence>
<name>A0A645J096_9ZZZZ</name>
<accession>A0A645J096</accession>
<dbReference type="EMBL" id="VSSQ01119395">
    <property type="protein sequence ID" value="MPN52873.1"/>
    <property type="molecule type" value="Genomic_DNA"/>
</dbReference>